<dbReference type="PANTHER" id="PTHR28028:SF1">
    <property type="entry name" value="60S RIBOSOMAL SUBUNIT ASSEMBLY_EXPORT PROTEIN LOC1"/>
    <property type="match status" value="1"/>
</dbReference>
<feature type="region of interest" description="Disordered" evidence="10">
    <location>
        <begin position="137"/>
        <end position="195"/>
    </location>
</feature>
<evidence type="ECO:0000256" key="1">
    <source>
        <dbReference type="ARBA" id="ARBA00001977"/>
    </source>
</evidence>
<dbReference type="Proteomes" id="UP000002669">
    <property type="component" value="Unassembled WGS sequence"/>
</dbReference>
<dbReference type="InterPro" id="IPR037650">
    <property type="entry name" value="Loc1"/>
</dbReference>
<feature type="compositionally biased region" description="Basic residues" evidence="10">
    <location>
        <begin position="185"/>
        <end position="195"/>
    </location>
</feature>
<keyword evidence="8" id="KW-0175">Coiled coil</keyword>
<evidence type="ECO:0000256" key="10">
    <source>
        <dbReference type="SAM" id="MobiDB-lite"/>
    </source>
</evidence>
<dbReference type="OMA" id="NAEQEGH"/>
<evidence type="ECO:0000256" key="8">
    <source>
        <dbReference type="ARBA" id="ARBA00023054"/>
    </source>
</evidence>
<evidence type="ECO:0000256" key="5">
    <source>
        <dbReference type="ARBA" id="ARBA00022448"/>
    </source>
</evidence>
<reference evidence="12" key="1">
    <citation type="journal article" date="2012" name="MBio">
        <title>Comparative genome analysis of Trichophyton rubrum and related dermatophytes reveals candidate genes involved in infection.</title>
        <authorList>
            <person name="Martinez D.A."/>
            <person name="Oliver B.G."/>
            <person name="Graeser Y."/>
            <person name="Goldberg J.M."/>
            <person name="Li W."/>
            <person name="Martinez-Rossi N.M."/>
            <person name="Monod M."/>
            <person name="Shelest E."/>
            <person name="Barton R.C."/>
            <person name="Birch E."/>
            <person name="Brakhage A.A."/>
            <person name="Chen Z."/>
            <person name="Gurr S.J."/>
            <person name="Heiman D."/>
            <person name="Heitman J."/>
            <person name="Kosti I."/>
            <person name="Rossi A."/>
            <person name="Saif S."/>
            <person name="Samalova M."/>
            <person name="Saunders C.W."/>
            <person name="Shea T."/>
            <person name="Summerbell R.C."/>
            <person name="Xu J."/>
            <person name="Young S."/>
            <person name="Zeng Q."/>
            <person name="Birren B.W."/>
            <person name="Cuomo C.A."/>
            <person name="White T.C."/>
        </authorList>
    </citation>
    <scope>NUCLEOTIDE SEQUENCE [LARGE SCALE GENOMIC DNA]</scope>
    <source>
        <strain evidence="12">ATCC MYA-4604 / CBS 118893</strain>
    </source>
</reference>
<evidence type="ECO:0000256" key="7">
    <source>
        <dbReference type="ARBA" id="ARBA00022816"/>
    </source>
</evidence>
<evidence type="ECO:0000256" key="3">
    <source>
        <dbReference type="ARBA" id="ARBA00008132"/>
    </source>
</evidence>
<dbReference type="RefSeq" id="XP_003171952.1">
    <property type="nucleotide sequence ID" value="XM_003171904.1"/>
</dbReference>
<feature type="region of interest" description="Disordered" evidence="10">
    <location>
        <begin position="1"/>
        <end position="73"/>
    </location>
</feature>
<dbReference type="FunCoup" id="E4UZG8">
    <property type="interactions" value="319"/>
</dbReference>
<dbReference type="GO" id="GO:0030687">
    <property type="term" value="C:preribosome, large subunit precursor"/>
    <property type="evidence" value="ECO:0007669"/>
    <property type="project" value="TreeGrafter"/>
</dbReference>
<dbReference type="GeneID" id="10027212"/>
<organism evidence="12">
    <name type="scientific">Arthroderma gypseum (strain ATCC MYA-4604 / CBS 118893)</name>
    <name type="common">Microsporum gypseum</name>
    <dbReference type="NCBI Taxonomy" id="535722"/>
    <lineage>
        <taxon>Eukaryota</taxon>
        <taxon>Fungi</taxon>
        <taxon>Dikarya</taxon>
        <taxon>Ascomycota</taxon>
        <taxon>Pezizomycotina</taxon>
        <taxon>Eurotiomycetes</taxon>
        <taxon>Eurotiomycetidae</taxon>
        <taxon>Onygenales</taxon>
        <taxon>Arthrodermataceae</taxon>
        <taxon>Nannizzia</taxon>
    </lineage>
</organism>
<evidence type="ECO:0000256" key="4">
    <source>
        <dbReference type="ARBA" id="ARBA00011339"/>
    </source>
</evidence>
<dbReference type="OrthoDB" id="1743802at2759"/>
<dbReference type="eggNOG" id="ENOG502RY6R">
    <property type="taxonomic scope" value="Eukaryota"/>
</dbReference>
<sequence>MAPTKPAGSSKGPKGKSSKTKPASGGKSSTNRVSKPKSGAKSGAKPKPTEVKAKSRSAPEMLKKKKKRVYTEKELNLPTLNKITPVGVQKPRGKKKGKVFVDDQESMMTILAMVNAEKEGQIESRMIKARHMEEIREARRAEAEARKDKKNAKLEETKDSLRKSRRSKENKGSKHEEQNEPKVKTGGKSKRVAFA</sequence>
<dbReference type="EMBL" id="DS989826">
    <property type="protein sequence ID" value="EFR03498.1"/>
    <property type="molecule type" value="Genomic_DNA"/>
</dbReference>
<feature type="compositionally biased region" description="Low complexity" evidence="10">
    <location>
        <begin position="1"/>
        <end position="12"/>
    </location>
</feature>
<protein>
    <submittedName>
        <fullName evidence="11">60S ribosomal subunit assembly/export protein loc1</fullName>
    </submittedName>
</protein>
<comment type="similarity">
    <text evidence="3">Belongs to the LOC1 family.</text>
</comment>
<comment type="subcellular location">
    <subcellularLocation>
        <location evidence="2">Nucleus</location>
        <location evidence="2">Nucleolus</location>
    </subcellularLocation>
</comment>
<dbReference type="HOGENOM" id="CLU_096593_0_0_1"/>
<evidence type="ECO:0000313" key="12">
    <source>
        <dbReference type="Proteomes" id="UP000002669"/>
    </source>
</evidence>
<accession>E4UZG8</accession>
<proteinExistence type="inferred from homology"/>
<name>E4UZG8_ARTGP</name>
<dbReference type="InParanoid" id="E4UZG8"/>
<dbReference type="GO" id="GO:0042273">
    <property type="term" value="P:ribosomal large subunit biogenesis"/>
    <property type="evidence" value="ECO:0007669"/>
    <property type="project" value="InterPro"/>
</dbReference>
<keyword evidence="5" id="KW-0813">Transport</keyword>
<dbReference type="GO" id="GO:0003729">
    <property type="term" value="F:mRNA binding"/>
    <property type="evidence" value="ECO:0007669"/>
    <property type="project" value="InterPro"/>
</dbReference>
<dbReference type="PANTHER" id="PTHR28028">
    <property type="entry name" value="60S RIBOSOMAL SUBUNIT ASSEMBLY/EXPORT PROTEIN LOC1"/>
    <property type="match status" value="1"/>
</dbReference>
<evidence type="ECO:0000256" key="2">
    <source>
        <dbReference type="ARBA" id="ARBA00004604"/>
    </source>
</evidence>
<dbReference type="GO" id="GO:0051028">
    <property type="term" value="P:mRNA transport"/>
    <property type="evidence" value="ECO:0007669"/>
    <property type="project" value="UniProtKB-KW"/>
</dbReference>
<comment type="function">
    <text evidence="1">Required for efficient assembly and nuclear export of the 60S ribosomal subunit.</text>
</comment>
<dbReference type="STRING" id="535722.E4UZG8"/>
<dbReference type="GO" id="GO:0005730">
    <property type="term" value="C:nucleolus"/>
    <property type="evidence" value="ECO:0007669"/>
    <property type="project" value="UniProtKB-SubCell"/>
</dbReference>
<gene>
    <name evidence="11" type="ORF">MGYG_06496</name>
</gene>
<keyword evidence="12" id="KW-1185">Reference proteome</keyword>
<comment type="subunit">
    <text evidence="4">Component of the 66S pre-ribosomal particle.</text>
</comment>
<dbReference type="AlphaFoldDB" id="E4UZG8"/>
<dbReference type="VEuPathDB" id="FungiDB:MGYG_06496"/>
<keyword evidence="9" id="KW-0539">Nucleus</keyword>
<feature type="compositionally biased region" description="Low complexity" evidence="10">
    <location>
        <begin position="20"/>
        <end position="46"/>
    </location>
</feature>
<dbReference type="GO" id="GO:0008298">
    <property type="term" value="P:intracellular mRNA localization"/>
    <property type="evidence" value="ECO:0007669"/>
    <property type="project" value="TreeGrafter"/>
</dbReference>
<evidence type="ECO:0000256" key="6">
    <source>
        <dbReference type="ARBA" id="ARBA00022517"/>
    </source>
</evidence>
<evidence type="ECO:0000313" key="11">
    <source>
        <dbReference type="EMBL" id="EFR03498.1"/>
    </source>
</evidence>
<evidence type="ECO:0000256" key="9">
    <source>
        <dbReference type="ARBA" id="ARBA00023242"/>
    </source>
</evidence>
<keyword evidence="6" id="KW-0690">Ribosome biogenesis</keyword>
<feature type="compositionally biased region" description="Basic and acidic residues" evidence="10">
    <location>
        <begin position="137"/>
        <end position="183"/>
    </location>
</feature>
<keyword evidence="7" id="KW-0509">mRNA transport</keyword>